<dbReference type="Pfam" id="PF13527">
    <property type="entry name" value="Acetyltransf_9"/>
    <property type="match status" value="1"/>
</dbReference>
<dbReference type="Proteomes" id="UP000268310">
    <property type="component" value="Chromosome"/>
</dbReference>
<dbReference type="GO" id="GO:0034069">
    <property type="term" value="F:aminoglycoside N-acetyltransferase activity"/>
    <property type="evidence" value="ECO:0007669"/>
    <property type="project" value="TreeGrafter"/>
</dbReference>
<reference evidence="2 4" key="1">
    <citation type="journal article" date="2012" name="Int. J. Syst. Evol. Microbiol.">
        <title>Characterization of Tetragenococcus strains from sugar thick juice reveals a novel species, Tetragenococcus osmophilus sp. nov., and divides Tetragenococcus halophilus into two subspecies, T. halophilus subsp. halophilus subsp. nov. and T. halophilus subsp. flandriensis subsp. nov.</title>
        <authorList>
            <person name="Juste A."/>
            <person name="Van Trappen S."/>
            <person name="Verreth C."/>
            <person name="Cleenwerck I."/>
            <person name="De Vos P."/>
            <person name="Lievens B."/>
            <person name="Willems K.A."/>
        </authorList>
    </citation>
    <scope>NUCLEOTIDE SEQUENCE [LARGE SCALE GENOMIC DNA]</scope>
    <source>
        <strain evidence="2 4">JCM 31126</strain>
    </source>
</reference>
<dbReference type="InterPro" id="IPR000182">
    <property type="entry name" value="GNAT_dom"/>
</dbReference>
<dbReference type="SUPFAM" id="SSF55718">
    <property type="entry name" value="SCP-like"/>
    <property type="match status" value="1"/>
</dbReference>
<dbReference type="Gene3D" id="3.40.630.30">
    <property type="match status" value="2"/>
</dbReference>
<dbReference type="AlphaFoldDB" id="A0AA38CXA0"/>
<proteinExistence type="predicted"/>
<name>A0AA38CXA0_9ENTE</name>
<dbReference type="PROSITE" id="PS51186">
    <property type="entry name" value="GNAT"/>
    <property type="match status" value="1"/>
</dbReference>
<evidence type="ECO:0000259" key="1">
    <source>
        <dbReference type="PROSITE" id="PS51186"/>
    </source>
</evidence>
<dbReference type="GO" id="GO:0030649">
    <property type="term" value="P:aminoglycoside antibiotic catabolic process"/>
    <property type="evidence" value="ECO:0007669"/>
    <property type="project" value="TreeGrafter"/>
</dbReference>
<dbReference type="SUPFAM" id="SSF55729">
    <property type="entry name" value="Acyl-CoA N-acyltransferases (Nat)"/>
    <property type="match status" value="1"/>
</dbReference>
<evidence type="ECO:0000313" key="2">
    <source>
        <dbReference type="EMBL" id="AYW48825.1"/>
    </source>
</evidence>
<dbReference type="PANTHER" id="PTHR37817:SF1">
    <property type="entry name" value="N-ACETYLTRANSFERASE EIS"/>
    <property type="match status" value="1"/>
</dbReference>
<reference evidence="3" key="4">
    <citation type="submission" date="2023-02" db="EMBL/GenBank/DDBJ databases">
        <authorList>
            <person name="Sun Q."/>
            <person name="Mori K."/>
        </authorList>
    </citation>
    <scope>NUCLEOTIDE SEQUENCE</scope>
    <source>
        <strain evidence="3">NBRC 114545</strain>
    </source>
</reference>
<dbReference type="EMBL" id="CP027783">
    <property type="protein sequence ID" value="AYW48825.1"/>
    <property type="molecule type" value="Genomic_DNA"/>
</dbReference>
<sequence length="389" mass="45967">MTLKRFSVEHFKQSYQLAQYAFRFADDKQHRDEFYQLLEHSTVYGAFSKQQLASQVIATPLKVQLFNQVFDMAGIGFVSSDPSFRGQGNIDQLMQQMLEDCYQNGVTLSYLDPFSYPFYRKYGYELTFERICYDLESSKWPDSAKAAGYVYRMNWEDVKDGIKQIDQQSDKHKHGGLLREDWWYDYKFKEKTNVYFALYYNQQDQPEGYLIYKIESGKFICIRWLNLTVEAYKGLNRYIFSHKDSTERIIFEKGYDRNEGFFIHDKPIAQAIVRPEMMARIVNVQAFLQKYPLKNLKESFAITVENDPYAPWNEGTFELIKNEQLQIQKVTSTSLPELKISVQRLVQLLLGYVSIDDLIFHEFVSVDEKIIESIRQLTPQKAPILEDYF</sequence>
<evidence type="ECO:0000313" key="4">
    <source>
        <dbReference type="Proteomes" id="UP000268310"/>
    </source>
</evidence>
<dbReference type="Proteomes" id="UP001157039">
    <property type="component" value="Unassembled WGS sequence"/>
</dbReference>
<gene>
    <name evidence="2" type="ORF">C7K38_10815</name>
    <name evidence="3" type="ORF">GCM10025885_04130</name>
</gene>
<protein>
    <submittedName>
        <fullName evidence="2 3">Acetyltransferase</fullName>
    </submittedName>
</protein>
<organism evidence="3 5">
    <name type="scientific">Tetragenococcus osmophilus</name>
    <dbReference type="NCBI Taxonomy" id="526944"/>
    <lineage>
        <taxon>Bacteria</taxon>
        <taxon>Bacillati</taxon>
        <taxon>Bacillota</taxon>
        <taxon>Bacilli</taxon>
        <taxon>Lactobacillales</taxon>
        <taxon>Enterococcaceae</taxon>
        <taxon>Tetragenococcus</taxon>
    </lineage>
</organism>
<reference evidence="3 5" key="2">
    <citation type="journal article" date="2014" name="Int. J. Syst. Evol. Microbiol.">
        <title>Complete genome sequence of Corynebacterium casei LMG S-19264T (=DSM 44701T), isolated from a smear-ripened cheese.</title>
        <authorList>
            <consortium name="US DOE Joint Genome Institute (JGI-PGF)"/>
            <person name="Walter F."/>
            <person name="Albersmeier A."/>
            <person name="Kalinowski J."/>
            <person name="Ruckert C."/>
        </authorList>
    </citation>
    <scope>NUCLEOTIDE SEQUENCE [LARGE SCALE GENOMIC DNA]</scope>
    <source>
        <strain evidence="3 5">NBRC 114545</strain>
    </source>
</reference>
<dbReference type="PANTHER" id="PTHR37817">
    <property type="entry name" value="N-ACETYLTRANSFERASE EIS"/>
    <property type="match status" value="1"/>
</dbReference>
<dbReference type="InterPro" id="IPR051554">
    <property type="entry name" value="Acetyltransferase_Eis"/>
</dbReference>
<keyword evidence="4" id="KW-1185">Reference proteome</keyword>
<dbReference type="InterPro" id="IPR036527">
    <property type="entry name" value="SCP2_sterol-bd_dom_sf"/>
</dbReference>
<dbReference type="InterPro" id="IPR025559">
    <property type="entry name" value="Eis_dom"/>
</dbReference>
<feature type="domain" description="N-acetyltransferase" evidence="1">
    <location>
        <begin position="1"/>
        <end position="156"/>
    </location>
</feature>
<dbReference type="Pfam" id="PF17668">
    <property type="entry name" value="Acetyltransf_17"/>
    <property type="match status" value="1"/>
</dbReference>
<evidence type="ECO:0000313" key="5">
    <source>
        <dbReference type="Proteomes" id="UP001157039"/>
    </source>
</evidence>
<dbReference type="Gene3D" id="3.30.1050.10">
    <property type="entry name" value="SCP2 sterol-binding domain"/>
    <property type="match status" value="1"/>
</dbReference>
<dbReference type="EMBL" id="BSUW01000001">
    <property type="protein sequence ID" value="GMA71364.1"/>
    <property type="molecule type" value="Genomic_DNA"/>
</dbReference>
<dbReference type="KEGG" id="too:C7K38_10815"/>
<evidence type="ECO:0000313" key="3">
    <source>
        <dbReference type="EMBL" id="GMA71364.1"/>
    </source>
</evidence>
<accession>A0AA38CXA0</accession>
<reference evidence="2" key="3">
    <citation type="submission" date="2018-03" db="EMBL/GenBank/DDBJ databases">
        <authorList>
            <person name="Jeon C.O."/>
        </authorList>
    </citation>
    <scope>NUCLEOTIDE SEQUENCE</scope>
    <source>
        <strain evidence="2">JCM 31126</strain>
    </source>
</reference>
<dbReference type="Pfam" id="PF13530">
    <property type="entry name" value="SCP2_2"/>
    <property type="match status" value="1"/>
</dbReference>
<dbReference type="RefSeq" id="WP_123936597.1">
    <property type="nucleotide sequence ID" value="NZ_BSUW01000001.1"/>
</dbReference>
<dbReference type="InterPro" id="IPR016181">
    <property type="entry name" value="Acyl_CoA_acyltransferase"/>
</dbReference>
<dbReference type="InterPro" id="IPR041380">
    <property type="entry name" value="Acetyltransf_17"/>
</dbReference>